<dbReference type="EMBL" id="CALSDN010000013">
    <property type="protein sequence ID" value="CAH6723096.1"/>
    <property type="molecule type" value="Genomic_DNA"/>
</dbReference>
<proteinExistence type="predicted"/>
<reference evidence="1" key="1">
    <citation type="submission" date="2022-06" db="EMBL/GenBank/DDBJ databases">
        <authorList>
            <person name="Legras J.-L."/>
            <person name="Devillers H."/>
            <person name="Grondin C."/>
        </authorList>
    </citation>
    <scope>NUCLEOTIDE SEQUENCE</scope>
    <source>
        <strain evidence="1">CLIB 1444</strain>
    </source>
</reference>
<evidence type="ECO:0000313" key="1">
    <source>
        <dbReference type="EMBL" id="CAH6723096.1"/>
    </source>
</evidence>
<name>A0ACA9YDE9_9ASCO</name>
<protein>
    <submittedName>
        <fullName evidence="1">Uncharacterized protein</fullName>
    </submittedName>
</protein>
<accession>A0ACA9YDE9</accession>
<dbReference type="Proteomes" id="UP001152531">
    <property type="component" value="Unassembled WGS sequence"/>
</dbReference>
<evidence type="ECO:0000313" key="2">
    <source>
        <dbReference type="Proteomes" id="UP001152531"/>
    </source>
</evidence>
<gene>
    <name evidence="1" type="ORF">CLIB1444_13S00232</name>
</gene>
<comment type="caution">
    <text evidence="1">The sequence shown here is derived from an EMBL/GenBank/DDBJ whole genome shotgun (WGS) entry which is preliminary data.</text>
</comment>
<keyword evidence="2" id="KW-1185">Reference proteome</keyword>
<sequence length="652" mass="76690">MGIQDLSLDIWNYIIHEGQLDITDVIRLLCVNNRLRNLLKHNSIWYRIIYDRYLSIQIQYDIKAAQDLVDKRNNTSSSIDFYSLSMQFYRKEVKLGRELQNCNDIRKFLDTYVDDDDYLPIIYNYYYKMQEVLPRSKRDSLGLRMRAVALNLLIAQSYKLAMNYFYDLLKNVNLTSPSSFEEFWFKVSLFDKGSHSMIQSRNHTLNKIYDKLHQEITIKQFYNRKGSIQLLPNSGHDGSGKDVLIIQDNNSLIYLIIKIFQITLSCLRFNNSLISQIDEVVYDKYCKSYFLEDFSLLRLYSGAVKGHPFLIMAILMKVLEEFLLSKYVIKSGTTGDVVNVTITMTSTYLKVGKYLFSFDRKVLTMFSNFEVYTIDEVVQNLRDRSYFEISKFIEPLDFKYIIECYLHLDYFLDARSLNTILRPDYYFNHSVIDNSSLQEKDYNMITIDDYNFIKLMCRYMQDKTSDNDLLDTMFCREFEASLNHLNNFIHFRSFFKLFKDNEDKQKTIVNFFMRTHSNYSIVTGNFDLNDPSSKISLSKINSKYPFNINNGSNDSFTSGQIIKHIKFDTYGIVLGRVLTGNNDFEYYRIFTTKKTRECYNGTSMTCINSDTPNVDDITEFVLKSCGEDILGLLFFEDLVKSSTCLTFKPLET</sequence>
<organism evidence="1 2">
    <name type="scientific">[Candida] jaroonii</name>
    <dbReference type="NCBI Taxonomy" id="467808"/>
    <lineage>
        <taxon>Eukaryota</taxon>
        <taxon>Fungi</taxon>
        <taxon>Dikarya</taxon>
        <taxon>Ascomycota</taxon>
        <taxon>Saccharomycotina</taxon>
        <taxon>Pichiomycetes</taxon>
        <taxon>Debaryomycetaceae</taxon>
        <taxon>Yamadazyma</taxon>
    </lineage>
</organism>